<accession>C7N6X7</accession>
<reference evidence="1 2" key="1">
    <citation type="journal article" date="2009" name="Stand. Genomic Sci.">
        <title>Complete genome sequence of Slackia heliotrinireducens type strain (RHS 1).</title>
        <authorList>
            <person name="Pukall R."/>
            <person name="Lapidus A."/>
            <person name="Nolan M."/>
            <person name="Copeland A."/>
            <person name="Glavina Del Rio T."/>
            <person name="Lucas S."/>
            <person name="Chen F."/>
            <person name="Tice H."/>
            <person name="Cheng J.F."/>
            <person name="Chertkov O."/>
            <person name="Bruce D."/>
            <person name="Goodwin L."/>
            <person name="Kuske C."/>
            <person name="Brettin T."/>
            <person name="Detter J.C."/>
            <person name="Han C."/>
            <person name="Pitluck S."/>
            <person name="Pati A."/>
            <person name="Mavrommatis K."/>
            <person name="Ivanova N."/>
            <person name="Ovchinnikova G."/>
            <person name="Chen A."/>
            <person name="Palaniappan K."/>
            <person name="Schneider S."/>
            <person name="Rohde M."/>
            <person name="Chain P."/>
            <person name="D'haeseleer P."/>
            <person name="Goker M."/>
            <person name="Bristow J."/>
            <person name="Eisen J.A."/>
            <person name="Markowitz V."/>
            <person name="Kyrpides N.C."/>
            <person name="Klenk H.P."/>
            <person name="Hugenholtz P."/>
        </authorList>
    </citation>
    <scope>NUCLEOTIDE SEQUENCE [LARGE SCALE GENOMIC DNA]</scope>
    <source>
        <strain evidence="2">ATCC 29202 / DSM 20476 / NCTC 11029 / RHS 1</strain>
    </source>
</reference>
<organism evidence="1 2">
    <name type="scientific">Slackia heliotrinireducens (strain ATCC 29202 / DSM 20476 / NCTC 11029 / RHS 1)</name>
    <name type="common">Peptococcus heliotrinreducens</name>
    <dbReference type="NCBI Taxonomy" id="471855"/>
    <lineage>
        <taxon>Bacteria</taxon>
        <taxon>Bacillati</taxon>
        <taxon>Actinomycetota</taxon>
        <taxon>Coriobacteriia</taxon>
        <taxon>Eggerthellales</taxon>
        <taxon>Eggerthellaceae</taxon>
        <taxon>Slackia</taxon>
    </lineage>
</organism>
<keyword evidence="2" id="KW-1185">Reference proteome</keyword>
<protein>
    <recommendedName>
        <fullName evidence="3">Tocopherol cyclase</fullName>
    </recommendedName>
</protein>
<evidence type="ECO:0000313" key="2">
    <source>
        <dbReference type="Proteomes" id="UP000002026"/>
    </source>
</evidence>
<dbReference type="eggNOG" id="ENOG502Z7JP">
    <property type="taxonomic scope" value="Bacteria"/>
</dbReference>
<dbReference type="Proteomes" id="UP000002026">
    <property type="component" value="Chromosome"/>
</dbReference>
<dbReference type="KEGG" id="shi:Shel_16430"/>
<dbReference type="SUPFAM" id="SSF159245">
    <property type="entry name" value="AttH-like"/>
    <property type="match status" value="1"/>
</dbReference>
<evidence type="ECO:0000313" key="1">
    <source>
        <dbReference type="EMBL" id="ACV22662.1"/>
    </source>
</evidence>
<name>C7N6X7_SLAHD</name>
<dbReference type="AlphaFoldDB" id="C7N6X7"/>
<dbReference type="GO" id="GO:0009976">
    <property type="term" value="F:tocopherol cyclase activity"/>
    <property type="evidence" value="ECO:0007669"/>
    <property type="project" value="InterPro"/>
</dbReference>
<gene>
    <name evidence="1" type="ordered locus">Shel_16430</name>
</gene>
<evidence type="ECO:0008006" key="3">
    <source>
        <dbReference type="Google" id="ProtNLM"/>
    </source>
</evidence>
<dbReference type="Pfam" id="PF14249">
    <property type="entry name" value="Tocopherol_cycl"/>
    <property type="match status" value="1"/>
</dbReference>
<dbReference type="EMBL" id="CP001684">
    <property type="protein sequence ID" value="ACV22662.1"/>
    <property type="molecule type" value="Genomic_DNA"/>
</dbReference>
<dbReference type="InterPro" id="IPR025893">
    <property type="entry name" value="Tocopherol_cyclase"/>
</dbReference>
<sequence>MDSNTHDIARNQFMLTGGLARQGYDWWWHSFTGRDAQTGEEKPFFIEVFACNPALGGDEPVFGQLPENKAAGIKPSYVMVKAGCWGKDARQMHRFFGWNQATVKGGVPFSVKAGDCYASENVLRGSVSVSCEDAAAHPEWMSDAGTMEWNLLLDKQIAFNVGYGASAPMRQAEAFEMYWHVEGMKTLVNGTVRLDGRTYTVDGPTSYGYADKNWGKNFTSPWVWLASSHLTSTLTGKSLENSAFDIGGGRPKVYAMALPHKLLGSIVYEGKTYEFNFSKAWTGSTTEFDCRETDEDVVWHVVQDTHTARLETDIRCSKADMLLIDYEAPDGSKRYNRLWNGGNGEGLLRLYSKKHGVLTLIDEILAENVGCEYGEFDA</sequence>
<dbReference type="HOGENOM" id="CLU_044587_0_0_11"/>
<proteinExistence type="predicted"/>
<dbReference type="STRING" id="471855.Shel_16430"/>
<dbReference type="RefSeq" id="WP_012798764.1">
    <property type="nucleotide sequence ID" value="NC_013165.1"/>
</dbReference>